<evidence type="ECO:0000313" key="3">
    <source>
        <dbReference type="EMBL" id="CAF2129892.1"/>
    </source>
</evidence>
<evidence type="ECO:0000313" key="1">
    <source>
        <dbReference type="EMBL" id="CAF1242471.1"/>
    </source>
</evidence>
<proteinExistence type="predicted"/>
<dbReference type="Proteomes" id="UP000663824">
    <property type="component" value="Unassembled WGS sequence"/>
</dbReference>
<dbReference type="AlphaFoldDB" id="A0A814ZD19"/>
<dbReference type="OrthoDB" id="9972102at2759"/>
<accession>A0A814ZD19</accession>
<dbReference type="EMBL" id="CAJNOW010000540">
    <property type="protein sequence ID" value="CAF1281545.1"/>
    <property type="molecule type" value="Genomic_DNA"/>
</dbReference>
<sequence length="73" mass="8773">MKGMNGKSEWVICIGKLGTEDLYQSSRAWLFDDKGRERPNTMFIEKEIVDLRMIKPDHRPHRPFLIWKKNKQQ</sequence>
<dbReference type="EMBL" id="CAJNOV010006283">
    <property type="protein sequence ID" value="CAF1242471.1"/>
    <property type="molecule type" value="Genomic_DNA"/>
</dbReference>
<dbReference type="Proteomes" id="UP000663834">
    <property type="component" value="Unassembled WGS sequence"/>
</dbReference>
<dbReference type="Proteomes" id="UP000663855">
    <property type="component" value="Unassembled WGS sequence"/>
</dbReference>
<dbReference type="EMBL" id="CAJNRE010014688">
    <property type="protein sequence ID" value="CAF2129892.1"/>
    <property type="molecule type" value="Genomic_DNA"/>
</dbReference>
<comment type="caution">
    <text evidence="1">The sequence shown here is derived from an EMBL/GenBank/DDBJ whole genome shotgun (WGS) entry which is preliminary data.</text>
</comment>
<gene>
    <name evidence="1" type="ORF">CJN711_LOCUS14067</name>
    <name evidence="2" type="ORF">KQP761_LOCUS3807</name>
    <name evidence="3" type="ORF">MBJ925_LOCUS27387</name>
</gene>
<reference evidence="1" key="1">
    <citation type="submission" date="2021-02" db="EMBL/GenBank/DDBJ databases">
        <authorList>
            <person name="Nowell W R."/>
        </authorList>
    </citation>
    <scope>NUCLEOTIDE SEQUENCE</scope>
</reference>
<evidence type="ECO:0000313" key="2">
    <source>
        <dbReference type="EMBL" id="CAF1281545.1"/>
    </source>
</evidence>
<name>A0A814ZD19_9BILA</name>
<protein>
    <submittedName>
        <fullName evidence="1">Uncharacterized protein</fullName>
    </submittedName>
</protein>
<evidence type="ECO:0000313" key="4">
    <source>
        <dbReference type="Proteomes" id="UP000663855"/>
    </source>
</evidence>
<organism evidence="1 4">
    <name type="scientific">Rotaria magnacalcarata</name>
    <dbReference type="NCBI Taxonomy" id="392030"/>
    <lineage>
        <taxon>Eukaryota</taxon>
        <taxon>Metazoa</taxon>
        <taxon>Spiralia</taxon>
        <taxon>Gnathifera</taxon>
        <taxon>Rotifera</taxon>
        <taxon>Eurotatoria</taxon>
        <taxon>Bdelloidea</taxon>
        <taxon>Philodinida</taxon>
        <taxon>Philodinidae</taxon>
        <taxon>Rotaria</taxon>
    </lineage>
</organism>